<feature type="compositionally biased region" description="Basic and acidic residues" evidence="1">
    <location>
        <begin position="141"/>
        <end position="151"/>
    </location>
</feature>
<feature type="non-terminal residue" evidence="2">
    <location>
        <position position="406"/>
    </location>
</feature>
<gene>
    <name evidence="2" type="ORF">PGLA1383_LOCUS49372</name>
</gene>
<feature type="compositionally biased region" description="Basic and acidic residues" evidence="1">
    <location>
        <begin position="109"/>
        <end position="120"/>
    </location>
</feature>
<dbReference type="AlphaFoldDB" id="A0A813H6V1"/>
<feature type="region of interest" description="Disordered" evidence="1">
    <location>
        <begin position="141"/>
        <end position="184"/>
    </location>
</feature>
<dbReference type="OrthoDB" id="445461at2759"/>
<accession>A0A813H6V1</accession>
<evidence type="ECO:0000313" key="2">
    <source>
        <dbReference type="EMBL" id="CAE8633501.1"/>
    </source>
</evidence>
<organism evidence="2 3">
    <name type="scientific">Polarella glacialis</name>
    <name type="common">Dinoflagellate</name>
    <dbReference type="NCBI Taxonomy" id="89957"/>
    <lineage>
        <taxon>Eukaryota</taxon>
        <taxon>Sar</taxon>
        <taxon>Alveolata</taxon>
        <taxon>Dinophyceae</taxon>
        <taxon>Suessiales</taxon>
        <taxon>Suessiaceae</taxon>
        <taxon>Polarella</taxon>
    </lineage>
</organism>
<dbReference type="Proteomes" id="UP000654075">
    <property type="component" value="Unassembled WGS sequence"/>
</dbReference>
<sequence length="406" mass="47805">VPQLPTYETVRKIPTGRMDLKERQRLREQMDMLDIKRNENIAKKKAASRQKFLKHVFWLKQEDERIKKVRDVKLAAEREQRIHMKEESEQKIEEADNNEKEKQRHRRKNVEAKEERYSEQDSEDYRQLRARWKVRDKEKSKAIGEARERQAKANAAAKTKAIEEKSSGGKIGQRRQAAWTSRDDRIKRKDSEWLKRVLEIKAERLRTKKMMEERNQESLRIQHELRQPIFAAQLLRTSEREKAVEAVQKAQESYTEKRSLPKKVKKKGKFAQQAAGTQDPKAGKKPDKISDTDKVLDAVEAKMRAEMEEQGRRSKLDDNRTQKIVKANKARELKCKQHMAEIRQSYRDLHSAAEAKASERKIIHSQKEVEMAGAEERKKQELARLCKLREQNILKRESARIAAMAA</sequence>
<evidence type="ECO:0000256" key="1">
    <source>
        <dbReference type="SAM" id="MobiDB-lite"/>
    </source>
</evidence>
<feature type="compositionally biased region" description="Basic and acidic residues" evidence="1">
    <location>
        <begin position="281"/>
        <end position="290"/>
    </location>
</feature>
<feature type="region of interest" description="Disordered" evidence="1">
    <location>
        <begin position="77"/>
        <end position="120"/>
    </location>
</feature>
<comment type="caution">
    <text evidence="2">The sequence shown here is derived from an EMBL/GenBank/DDBJ whole genome shotgun (WGS) entry which is preliminary data.</text>
</comment>
<keyword evidence="3" id="KW-1185">Reference proteome</keyword>
<dbReference type="EMBL" id="CAJNNV010030786">
    <property type="protein sequence ID" value="CAE8633501.1"/>
    <property type="molecule type" value="Genomic_DNA"/>
</dbReference>
<reference evidence="2" key="1">
    <citation type="submission" date="2021-02" db="EMBL/GenBank/DDBJ databases">
        <authorList>
            <person name="Dougan E. K."/>
            <person name="Rhodes N."/>
            <person name="Thang M."/>
            <person name="Chan C."/>
        </authorList>
    </citation>
    <scope>NUCLEOTIDE SEQUENCE</scope>
</reference>
<feature type="compositionally biased region" description="Basic and acidic residues" evidence="1">
    <location>
        <begin position="77"/>
        <end position="102"/>
    </location>
</feature>
<evidence type="ECO:0000313" key="3">
    <source>
        <dbReference type="Proteomes" id="UP000654075"/>
    </source>
</evidence>
<proteinExistence type="predicted"/>
<dbReference type="OMA" id="MMEERNQ"/>
<protein>
    <submittedName>
        <fullName evidence="2">Uncharacterized protein</fullName>
    </submittedName>
</protein>
<feature type="region of interest" description="Disordered" evidence="1">
    <location>
        <begin position="250"/>
        <end position="290"/>
    </location>
</feature>
<name>A0A813H6V1_POLGL</name>
<feature type="compositionally biased region" description="Basic residues" evidence="1">
    <location>
        <begin position="260"/>
        <end position="269"/>
    </location>
</feature>